<organism evidence="2 3">
    <name type="scientific">Cryptococcus wingfieldii CBS 7118</name>
    <dbReference type="NCBI Taxonomy" id="1295528"/>
    <lineage>
        <taxon>Eukaryota</taxon>
        <taxon>Fungi</taxon>
        <taxon>Dikarya</taxon>
        <taxon>Basidiomycota</taxon>
        <taxon>Agaricomycotina</taxon>
        <taxon>Tremellomycetes</taxon>
        <taxon>Tremellales</taxon>
        <taxon>Cryptococcaceae</taxon>
        <taxon>Cryptococcus</taxon>
    </lineage>
</organism>
<evidence type="ECO:0000256" key="1">
    <source>
        <dbReference type="SAM" id="MobiDB-lite"/>
    </source>
</evidence>
<name>A0A1E3K2J5_9TREE</name>
<feature type="region of interest" description="Disordered" evidence="1">
    <location>
        <begin position="402"/>
        <end position="518"/>
    </location>
</feature>
<accession>A0A1E3K2J5</accession>
<evidence type="ECO:0000313" key="3">
    <source>
        <dbReference type="Proteomes" id="UP000094819"/>
    </source>
</evidence>
<sequence>MATVPLGAHLGVSIHLLPPSAELISMSHAPAPADLPPPPPSADPREPSAVASARRSGARTPQRARSPISPRDVSLVRNSNRSPVSDDAMLQPFPRASPAVGTPPPQIPLQASLGTLGHHLSRPSSPSSIHSSGSAIFERDIEHPPLPSLALGANPPHSPHTLNHKPSRVLHLSHGSNLDHTVPAVLDDAVEALTLGGATSRGLEGLEIEAPTGNPAGVTRPSSTSLTSSAGRKLSTGPSAVWYPHSRSPSPVSSNSRPSSVASPHQSPPILAQLSPSQTFTAPPATFGAGRDSPASPTSPTAATASVPRPAAPRRISTGPQLPGGWVKDSTITPGEERSSDVPAPTAVPPLSGSPSPSAVPPHLSPSKSKPHHRLSFVSYNDILLSVPTQVTSFGEITSGTVSPDHLPGTVSPSLSSSSPAVGQGQVPSLNGFPSAANSLPTRQDAGSPVPASSLTSAAAAAGATGEPKEGWEAGRGGSGALGLGEGEWQREGLGKGLEQRLEDLAQVEPQGQAAPLA</sequence>
<evidence type="ECO:0000313" key="2">
    <source>
        <dbReference type="EMBL" id="ODO07360.1"/>
    </source>
</evidence>
<dbReference type="AlphaFoldDB" id="A0A1E3K2J5"/>
<feature type="region of interest" description="Disordered" evidence="1">
    <location>
        <begin position="25"/>
        <end position="104"/>
    </location>
</feature>
<feature type="compositionally biased region" description="Pro residues" evidence="1">
    <location>
        <begin position="33"/>
        <end position="42"/>
    </location>
</feature>
<feature type="region of interest" description="Disordered" evidence="1">
    <location>
        <begin position="204"/>
        <end position="372"/>
    </location>
</feature>
<feature type="compositionally biased region" description="Basic and acidic residues" evidence="1">
    <location>
        <begin position="488"/>
        <end position="504"/>
    </location>
</feature>
<proteinExistence type="predicted"/>
<dbReference type="RefSeq" id="XP_019034837.1">
    <property type="nucleotide sequence ID" value="XM_019173111.1"/>
</dbReference>
<dbReference type="GeneID" id="30190152"/>
<dbReference type="OrthoDB" id="2563900at2759"/>
<feature type="compositionally biased region" description="Polar residues" evidence="1">
    <location>
        <begin position="220"/>
        <end position="230"/>
    </location>
</feature>
<feature type="compositionally biased region" description="Low complexity" evidence="1">
    <location>
        <begin position="293"/>
        <end position="315"/>
    </location>
</feature>
<feature type="compositionally biased region" description="Low complexity" evidence="1">
    <location>
        <begin position="452"/>
        <end position="466"/>
    </location>
</feature>
<protein>
    <submittedName>
        <fullName evidence="2">Uncharacterized protein</fullName>
    </submittedName>
</protein>
<comment type="caution">
    <text evidence="2">The sequence shown here is derived from an EMBL/GenBank/DDBJ whole genome shotgun (WGS) entry which is preliminary data.</text>
</comment>
<dbReference type="EMBL" id="AWGH01000002">
    <property type="protein sequence ID" value="ODO07360.1"/>
    <property type="molecule type" value="Genomic_DNA"/>
</dbReference>
<gene>
    <name evidence="2" type="ORF">L198_00939</name>
</gene>
<feature type="compositionally biased region" description="Gly residues" evidence="1">
    <location>
        <begin position="474"/>
        <end position="486"/>
    </location>
</feature>
<keyword evidence="3" id="KW-1185">Reference proteome</keyword>
<reference evidence="2 3" key="1">
    <citation type="submission" date="2016-06" db="EMBL/GenBank/DDBJ databases">
        <title>Evolution of pathogenesis and genome organization in the Tremellales.</title>
        <authorList>
            <person name="Cuomo C."/>
            <person name="Litvintseva A."/>
            <person name="Heitman J."/>
            <person name="Chen Y."/>
            <person name="Sun S."/>
            <person name="Springer D."/>
            <person name="Dromer F."/>
            <person name="Young S."/>
            <person name="Zeng Q."/>
            <person name="Chapman S."/>
            <person name="Gujja S."/>
            <person name="Saif S."/>
            <person name="Birren B."/>
        </authorList>
    </citation>
    <scope>NUCLEOTIDE SEQUENCE [LARGE SCALE GENOMIC DNA]</scope>
    <source>
        <strain evidence="2 3">CBS 7118</strain>
    </source>
</reference>
<feature type="compositionally biased region" description="Low complexity" evidence="1">
    <location>
        <begin position="244"/>
        <end position="265"/>
    </location>
</feature>
<feature type="compositionally biased region" description="Low complexity" evidence="1">
    <location>
        <begin position="47"/>
        <end position="59"/>
    </location>
</feature>
<dbReference type="Proteomes" id="UP000094819">
    <property type="component" value="Unassembled WGS sequence"/>
</dbReference>